<evidence type="ECO:0000313" key="1">
    <source>
        <dbReference type="EMBL" id="KAJ3805131.1"/>
    </source>
</evidence>
<accession>A0ACC1TL78</accession>
<proteinExistence type="predicted"/>
<gene>
    <name evidence="1" type="ORF">F5876DRAFT_19628</name>
</gene>
<sequence length="281" mass="31339">MALSNFPIDKSYLIATWLASAFWGLSCHLYFFSNFDIYPEEPTSKFNQRNTHIALRYTLSTVHISLVLTRIIEAFIVHVGDDGGAISYLANIGLPLNRSKDMIYVTTVVMADTILLWRCLMVWNKNYWVIALPGLLVLTTAITGYGAIAHYFLPDPYIPETVSWAIGMLITSMATNIIVTILTAGRIWQLTRRSSLGKSNIRYNYVILMIIESGLVMAISKTLEFILFELAPDNGLDGLNALYIVMDCMPQIMGICPTAIILAVNRGFSSDESIGYVPSSK</sequence>
<organism evidence="1 2">
    <name type="scientific">Lentinula aff. lateritia</name>
    <dbReference type="NCBI Taxonomy" id="2804960"/>
    <lineage>
        <taxon>Eukaryota</taxon>
        <taxon>Fungi</taxon>
        <taxon>Dikarya</taxon>
        <taxon>Basidiomycota</taxon>
        <taxon>Agaricomycotina</taxon>
        <taxon>Agaricomycetes</taxon>
        <taxon>Agaricomycetidae</taxon>
        <taxon>Agaricales</taxon>
        <taxon>Marasmiineae</taxon>
        <taxon>Omphalotaceae</taxon>
        <taxon>Lentinula</taxon>
    </lineage>
</organism>
<evidence type="ECO:0000313" key="2">
    <source>
        <dbReference type="Proteomes" id="UP001163835"/>
    </source>
</evidence>
<name>A0ACC1TL78_9AGAR</name>
<reference evidence="1" key="1">
    <citation type="submission" date="2022-09" db="EMBL/GenBank/DDBJ databases">
        <title>A Global Phylogenomic Analysis of the Shiitake Genus Lentinula.</title>
        <authorList>
            <consortium name="DOE Joint Genome Institute"/>
            <person name="Sierra-Patev S."/>
            <person name="Min B."/>
            <person name="Naranjo-Ortiz M."/>
            <person name="Looney B."/>
            <person name="Konkel Z."/>
            <person name="Slot J.C."/>
            <person name="Sakamoto Y."/>
            <person name="Steenwyk J.L."/>
            <person name="Rokas A."/>
            <person name="Carro J."/>
            <person name="Camarero S."/>
            <person name="Ferreira P."/>
            <person name="Molpeceres G."/>
            <person name="Ruiz-Duenas F.J."/>
            <person name="Serrano A."/>
            <person name="Henrissat B."/>
            <person name="Drula E."/>
            <person name="Hughes K.W."/>
            <person name="Mata J.L."/>
            <person name="Ishikawa N.K."/>
            <person name="Vargas-Isla R."/>
            <person name="Ushijima S."/>
            <person name="Smith C.A."/>
            <person name="Ahrendt S."/>
            <person name="Andreopoulos W."/>
            <person name="He G."/>
            <person name="Labutti K."/>
            <person name="Lipzen A."/>
            <person name="Ng V."/>
            <person name="Riley R."/>
            <person name="Sandor L."/>
            <person name="Barry K."/>
            <person name="Martinez A.T."/>
            <person name="Xiao Y."/>
            <person name="Gibbons J.G."/>
            <person name="Terashima K."/>
            <person name="Grigoriev I.V."/>
            <person name="Hibbett D.S."/>
        </authorList>
    </citation>
    <scope>NUCLEOTIDE SEQUENCE</scope>
    <source>
        <strain evidence="1">TMI1499</strain>
    </source>
</reference>
<dbReference type="EMBL" id="MU795679">
    <property type="protein sequence ID" value="KAJ3805131.1"/>
    <property type="molecule type" value="Genomic_DNA"/>
</dbReference>
<dbReference type="Proteomes" id="UP001163835">
    <property type="component" value="Unassembled WGS sequence"/>
</dbReference>
<protein>
    <submittedName>
        <fullName evidence="1">Uncharacterized protein</fullName>
    </submittedName>
</protein>
<keyword evidence="2" id="KW-1185">Reference proteome</keyword>
<comment type="caution">
    <text evidence="1">The sequence shown here is derived from an EMBL/GenBank/DDBJ whole genome shotgun (WGS) entry which is preliminary data.</text>
</comment>
<feature type="non-terminal residue" evidence="1">
    <location>
        <position position="281"/>
    </location>
</feature>